<proteinExistence type="predicted"/>
<organism evidence="1">
    <name type="scientific">Siphoviridae sp. ctYBm1</name>
    <dbReference type="NCBI Taxonomy" id="2826374"/>
    <lineage>
        <taxon>Viruses</taxon>
        <taxon>Duplodnaviria</taxon>
        <taxon>Heunggongvirae</taxon>
        <taxon>Uroviricota</taxon>
        <taxon>Caudoviricetes</taxon>
    </lineage>
</organism>
<name>A0A8S5LSH7_9CAUD</name>
<reference evidence="1" key="1">
    <citation type="journal article" date="2021" name="Proc. Natl. Acad. Sci. U.S.A.">
        <title>A Catalog of Tens of Thousands of Viruses from Human Metagenomes Reveals Hidden Associations with Chronic Diseases.</title>
        <authorList>
            <person name="Tisza M.J."/>
            <person name="Buck C.B."/>
        </authorList>
    </citation>
    <scope>NUCLEOTIDE SEQUENCE</scope>
    <source>
        <strain evidence="1">CtYBm1</strain>
    </source>
</reference>
<protein>
    <submittedName>
        <fullName evidence="1">Uncharacterized protein</fullName>
    </submittedName>
</protein>
<evidence type="ECO:0000313" key="1">
    <source>
        <dbReference type="EMBL" id="DAD72799.1"/>
    </source>
</evidence>
<dbReference type="EMBL" id="BK014726">
    <property type="protein sequence ID" value="DAD72799.1"/>
    <property type="molecule type" value="Genomic_DNA"/>
</dbReference>
<sequence length="44" mass="4862">MEKSLLMLGIDIDGDMVYTVDKNGNETAAPQWVNVIEEFAKGCD</sequence>
<accession>A0A8S5LSH7</accession>